<reference evidence="4" key="1">
    <citation type="submission" date="2016-06" db="EMBL/GenBank/DDBJ databases">
        <authorList>
            <person name="Varghese N."/>
            <person name="Submissions Spin"/>
        </authorList>
    </citation>
    <scope>NUCLEOTIDE SEQUENCE [LARGE SCALE GENOMIC DNA]</scope>
    <source>
        <strain evidence="4">DSM 43168</strain>
    </source>
</reference>
<feature type="chain" id="PRO_5008709082" evidence="1">
    <location>
        <begin position="27"/>
        <end position="422"/>
    </location>
</feature>
<gene>
    <name evidence="3" type="ORF">GA0070563_10644</name>
</gene>
<feature type="signal peptide" evidence="1">
    <location>
        <begin position="1"/>
        <end position="26"/>
    </location>
</feature>
<evidence type="ECO:0000313" key="3">
    <source>
        <dbReference type="EMBL" id="SCF18887.1"/>
    </source>
</evidence>
<keyword evidence="4" id="KW-1185">Reference proteome</keyword>
<proteinExistence type="predicted"/>
<evidence type="ECO:0000259" key="2">
    <source>
        <dbReference type="Pfam" id="PF14040"/>
    </source>
</evidence>
<dbReference type="InterPro" id="IPR029476">
    <property type="entry name" value="DNase_NucA_NucB"/>
</dbReference>
<protein>
    <submittedName>
        <fullName evidence="3">Deoxyribonuclease NucA/NucB</fullName>
    </submittedName>
</protein>
<organism evidence="3 4">
    <name type="scientific">Micromonospora carbonacea</name>
    <dbReference type="NCBI Taxonomy" id="47853"/>
    <lineage>
        <taxon>Bacteria</taxon>
        <taxon>Bacillati</taxon>
        <taxon>Actinomycetota</taxon>
        <taxon>Actinomycetes</taxon>
        <taxon>Micromonosporales</taxon>
        <taxon>Micromonosporaceae</taxon>
        <taxon>Micromonospora</taxon>
    </lineage>
</organism>
<evidence type="ECO:0000256" key="1">
    <source>
        <dbReference type="SAM" id="SignalP"/>
    </source>
</evidence>
<dbReference type="AlphaFoldDB" id="A0A1C4YDT7"/>
<dbReference type="Pfam" id="PF14040">
    <property type="entry name" value="DNase_NucA_NucB"/>
    <property type="match status" value="1"/>
</dbReference>
<accession>A0A1C4YDT7</accession>
<keyword evidence="1" id="KW-0732">Signal</keyword>
<dbReference type="EMBL" id="FMCT01000006">
    <property type="protein sequence ID" value="SCF18887.1"/>
    <property type="molecule type" value="Genomic_DNA"/>
</dbReference>
<sequence>MKASPLTTALLIATTLTVATSLPAQAGESDQTQGYTVYSQNPFPLSDRLLSGERIHSTGNQEMVKADQRAWLQDLSNNDEVDLRTECSEHLGEAGATPKGWLRDRMLQCFSGRKYVSAVGFDGEPWGEISWDMWILGYANHGVRQVDYLISMENITYFSLPGKTVNWAQARFDINFNGCSVQMNCPSQTDLSDTVLGWEVRPSRSLTFSSGNSIGSGSDFRVPASLTMNHRFTPAASDNLTPSMQTGMFESNIRFDSAGRTVVGRDYGSVFVDAPLVYVLSLSEDAVKYSARHIYDAQNNPERTFPSWVGKTVPGGSMQDPLTRLTDQAKISENRDASIKVCKDVWGDNYAAGGLQCDEYPFASTYQGGKYGPDSSGGLLRFSARPIPGDDNNAGGGSRLGQKFYWENRILDGEAFSVRIDP</sequence>
<evidence type="ECO:0000313" key="4">
    <source>
        <dbReference type="Proteomes" id="UP000183585"/>
    </source>
</evidence>
<feature type="domain" description="Deoxyribonuclease NucA/NucB" evidence="2">
    <location>
        <begin position="328"/>
        <end position="418"/>
    </location>
</feature>
<dbReference type="Proteomes" id="UP000183585">
    <property type="component" value="Unassembled WGS sequence"/>
</dbReference>
<name>A0A1C4YDT7_9ACTN</name>